<dbReference type="RefSeq" id="WP_344765950.1">
    <property type="nucleotide sequence ID" value="NZ_BAABAK010000005.1"/>
</dbReference>
<dbReference type="InterPro" id="IPR039425">
    <property type="entry name" value="RNA_pol_sigma-70-like"/>
</dbReference>
<name>A0ABP7P8G1_9SPHI</name>
<dbReference type="InterPro" id="IPR036388">
    <property type="entry name" value="WH-like_DNA-bd_sf"/>
</dbReference>
<dbReference type="Pfam" id="PF08281">
    <property type="entry name" value="Sigma70_r4_2"/>
    <property type="match status" value="1"/>
</dbReference>
<dbReference type="InterPro" id="IPR007627">
    <property type="entry name" value="RNA_pol_sigma70_r2"/>
</dbReference>
<dbReference type="SUPFAM" id="SSF88659">
    <property type="entry name" value="Sigma3 and sigma4 domains of RNA polymerase sigma factors"/>
    <property type="match status" value="1"/>
</dbReference>
<keyword evidence="2" id="KW-0805">Transcription regulation</keyword>
<evidence type="ECO:0000256" key="4">
    <source>
        <dbReference type="ARBA" id="ARBA00023163"/>
    </source>
</evidence>
<dbReference type="InterPro" id="IPR013249">
    <property type="entry name" value="RNA_pol_sigma70_r4_t2"/>
</dbReference>
<keyword evidence="4" id="KW-0804">Transcription</keyword>
<dbReference type="Pfam" id="PF04542">
    <property type="entry name" value="Sigma70_r2"/>
    <property type="match status" value="1"/>
</dbReference>
<evidence type="ECO:0000259" key="6">
    <source>
        <dbReference type="Pfam" id="PF08281"/>
    </source>
</evidence>
<reference evidence="8" key="1">
    <citation type="journal article" date="2019" name="Int. J. Syst. Evol. Microbiol.">
        <title>The Global Catalogue of Microorganisms (GCM) 10K type strain sequencing project: providing services to taxonomists for standard genome sequencing and annotation.</title>
        <authorList>
            <consortium name="The Broad Institute Genomics Platform"/>
            <consortium name="The Broad Institute Genome Sequencing Center for Infectious Disease"/>
            <person name="Wu L."/>
            <person name="Ma J."/>
        </authorList>
    </citation>
    <scope>NUCLEOTIDE SEQUENCE [LARGE SCALE GENOMIC DNA]</scope>
    <source>
        <strain evidence="8">JCM 17338</strain>
    </source>
</reference>
<dbReference type="InterPro" id="IPR013324">
    <property type="entry name" value="RNA_pol_sigma_r3/r4-like"/>
</dbReference>
<dbReference type="NCBIfam" id="TIGR02937">
    <property type="entry name" value="sigma70-ECF"/>
    <property type="match status" value="1"/>
</dbReference>
<dbReference type="Gene3D" id="1.10.10.10">
    <property type="entry name" value="Winged helix-like DNA-binding domain superfamily/Winged helix DNA-binding domain"/>
    <property type="match status" value="1"/>
</dbReference>
<dbReference type="Gene3D" id="1.10.1740.10">
    <property type="match status" value="1"/>
</dbReference>
<proteinExistence type="inferred from homology"/>
<dbReference type="PANTHER" id="PTHR43133">
    <property type="entry name" value="RNA POLYMERASE ECF-TYPE SIGMA FACTO"/>
    <property type="match status" value="1"/>
</dbReference>
<dbReference type="Proteomes" id="UP001501081">
    <property type="component" value="Unassembled WGS sequence"/>
</dbReference>
<dbReference type="SUPFAM" id="SSF88946">
    <property type="entry name" value="Sigma2 domain of RNA polymerase sigma factors"/>
    <property type="match status" value="1"/>
</dbReference>
<protein>
    <submittedName>
        <fullName evidence="7">RNA polymerase sigma-70 factor</fullName>
    </submittedName>
</protein>
<evidence type="ECO:0000313" key="8">
    <source>
        <dbReference type="Proteomes" id="UP001501081"/>
    </source>
</evidence>
<keyword evidence="3" id="KW-0731">Sigma factor</keyword>
<dbReference type="EMBL" id="BAABAK010000005">
    <property type="protein sequence ID" value="GAA3961485.1"/>
    <property type="molecule type" value="Genomic_DNA"/>
</dbReference>
<dbReference type="CDD" id="cd06171">
    <property type="entry name" value="Sigma70_r4"/>
    <property type="match status" value="1"/>
</dbReference>
<evidence type="ECO:0000256" key="2">
    <source>
        <dbReference type="ARBA" id="ARBA00023015"/>
    </source>
</evidence>
<comment type="similarity">
    <text evidence="1">Belongs to the sigma-70 factor family. ECF subfamily.</text>
</comment>
<comment type="caution">
    <text evidence="7">The sequence shown here is derived from an EMBL/GenBank/DDBJ whole genome shotgun (WGS) entry which is preliminary data.</text>
</comment>
<sequence>MKGAYLAKSDEDLVALLKQQDGAALEMIFNRYYSPLCKFTSIYLKDYNKAEELIADLFIKLWDKRLSLEVKSIKKYLFVSARNAALNEIQRAKLTTSSLSDHDESLLLLDGHLNPHELLSSRESYKEIIDLIHKLPERQREVLLMSRVDLLEKTNISEILGITVRTVETLLYQAVKNLRTLISSRDNRSKI</sequence>
<dbReference type="PANTHER" id="PTHR43133:SF46">
    <property type="entry name" value="RNA POLYMERASE SIGMA-70 FACTOR ECF SUBFAMILY"/>
    <property type="match status" value="1"/>
</dbReference>
<feature type="domain" description="RNA polymerase sigma factor 70 region 4 type 2" evidence="6">
    <location>
        <begin position="127"/>
        <end position="178"/>
    </location>
</feature>
<evidence type="ECO:0000256" key="3">
    <source>
        <dbReference type="ARBA" id="ARBA00023082"/>
    </source>
</evidence>
<dbReference type="InterPro" id="IPR014284">
    <property type="entry name" value="RNA_pol_sigma-70_dom"/>
</dbReference>
<organism evidence="7 8">
    <name type="scientific">Pedobacter ginsengiterrae</name>
    <dbReference type="NCBI Taxonomy" id="871696"/>
    <lineage>
        <taxon>Bacteria</taxon>
        <taxon>Pseudomonadati</taxon>
        <taxon>Bacteroidota</taxon>
        <taxon>Sphingobacteriia</taxon>
        <taxon>Sphingobacteriales</taxon>
        <taxon>Sphingobacteriaceae</taxon>
        <taxon>Pedobacter</taxon>
    </lineage>
</organism>
<dbReference type="InterPro" id="IPR013325">
    <property type="entry name" value="RNA_pol_sigma_r2"/>
</dbReference>
<accession>A0ABP7P8G1</accession>
<evidence type="ECO:0000256" key="1">
    <source>
        <dbReference type="ARBA" id="ARBA00010641"/>
    </source>
</evidence>
<gene>
    <name evidence="7" type="ORF">GCM10022246_13370</name>
</gene>
<evidence type="ECO:0000313" key="7">
    <source>
        <dbReference type="EMBL" id="GAA3961485.1"/>
    </source>
</evidence>
<keyword evidence="8" id="KW-1185">Reference proteome</keyword>
<evidence type="ECO:0000259" key="5">
    <source>
        <dbReference type="Pfam" id="PF04542"/>
    </source>
</evidence>
<feature type="domain" description="RNA polymerase sigma-70 region 2" evidence="5">
    <location>
        <begin position="29"/>
        <end position="93"/>
    </location>
</feature>